<evidence type="ECO:0000313" key="3">
    <source>
        <dbReference type="EMBL" id="MBB6069490.1"/>
    </source>
</evidence>
<dbReference type="SUPFAM" id="SSF53300">
    <property type="entry name" value="vWA-like"/>
    <property type="match status" value="1"/>
</dbReference>
<dbReference type="EMBL" id="JACHIA010000002">
    <property type="protein sequence ID" value="MBB6069490.1"/>
    <property type="molecule type" value="Genomic_DNA"/>
</dbReference>
<feature type="domain" description="VWFA" evidence="2">
    <location>
        <begin position="478"/>
        <end position="664"/>
    </location>
</feature>
<dbReference type="PANTHER" id="PTHR41248:SF1">
    <property type="entry name" value="NORD PROTEIN"/>
    <property type="match status" value="1"/>
</dbReference>
<evidence type="ECO:0000256" key="1">
    <source>
        <dbReference type="SAM" id="MobiDB-lite"/>
    </source>
</evidence>
<dbReference type="InterPro" id="IPR002035">
    <property type="entry name" value="VWF_A"/>
</dbReference>
<protein>
    <submittedName>
        <fullName evidence="3">Nitric oxide reductase NorD protein</fullName>
    </submittedName>
</protein>
<feature type="compositionally biased region" description="Low complexity" evidence="1">
    <location>
        <begin position="299"/>
        <end position="314"/>
    </location>
</feature>
<accession>A0A841GQZ4</accession>
<dbReference type="CDD" id="cd01454">
    <property type="entry name" value="vWA_norD_type"/>
    <property type="match status" value="1"/>
</dbReference>
<proteinExistence type="predicted"/>
<reference evidence="3 4" key="1">
    <citation type="submission" date="2020-08" db="EMBL/GenBank/DDBJ databases">
        <title>Genomic Encyclopedia of Type Strains, Phase IV (KMG-IV): sequencing the most valuable type-strain genomes for metagenomic binning, comparative biology and taxonomic classification.</title>
        <authorList>
            <person name="Goeker M."/>
        </authorList>
    </citation>
    <scope>NUCLEOTIDE SEQUENCE [LARGE SCALE GENOMIC DNA]</scope>
    <source>
        <strain evidence="3 4">DSM 29007</strain>
    </source>
</reference>
<dbReference type="Pfam" id="PF00092">
    <property type="entry name" value="VWA"/>
    <property type="match status" value="1"/>
</dbReference>
<gene>
    <name evidence="3" type="ORF">HNQ61_001105</name>
</gene>
<dbReference type="InterPro" id="IPR051928">
    <property type="entry name" value="NorD/CobT"/>
</dbReference>
<dbReference type="SMART" id="SM00327">
    <property type="entry name" value="VWA"/>
    <property type="match status" value="1"/>
</dbReference>
<feature type="region of interest" description="Disordered" evidence="1">
    <location>
        <begin position="285"/>
        <end position="354"/>
    </location>
</feature>
<dbReference type="PROSITE" id="PS50234">
    <property type="entry name" value="VWFA"/>
    <property type="match status" value="1"/>
</dbReference>
<dbReference type="InterPro" id="IPR036465">
    <property type="entry name" value="vWFA_dom_sf"/>
</dbReference>
<dbReference type="PANTHER" id="PTHR41248">
    <property type="entry name" value="NORD PROTEIN"/>
    <property type="match status" value="1"/>
</dbReference>
<dbReference type="Proteomes" id="UP000582837">
    <property type="component" value="Unassembled WGS sequence"/>
</dbReference>
<dbReference type="RefSeq" id="WP_170037529.1">
    <property type="nucleotide sequence ID" value="NZ_JABDTL010000002.1"/>
</dbReference>
<dbReference type="AlphaFoldDB" id="A0A841GQZ4"/>
<dbReference type="Gene3D" id="3.40.50.410">
    <property type="entry name" value="von Willebrand factor, type A domain"/>
    <property type="match status" value="1"/>
</dbReference>
<feature type="compositionally biased region" description="Low complexity" evidence="1">
    <location>
        <begin position="338"/>
        <end position="354"/>
    </location>
</feature>
<evidence type="ECO:0000313" key="4">
    <source>
        <dbReference type="Proteomes" id="UP000582837"/>
    </source>
</evidence>
<sequence>MPRASLVQRAIAALRSVGRAPEPPSIHLDDVRRRLELLLAALYEREIPVATAKAEPGPGLLRRTILRAPAHLRTPRVASSTDGVRILLPATIATDGDAEATLRHYRVLAMEQAERLTRGTLAHLPAGATRLERDLYLLAESAAVDAEIVRRAPGLRGALVDARVSALAARPPVEGMTEAEREVESLLRAALATEPGAAGAELPDGADPAASLAWAREHAARLEARGRYRGVPDVEAWGTAPLTTGGGKSSARREQESQEPPPLAAHDAPNLGRKAPMMMMDADPAAATEERKGKPGPNAQKGPAPASPAQPAKPAGGGARDGAPRSSGDDEDFGKGLDAGAAAPATDAPEVEAAPAVAASGAAVADAGTRSARGIDYPEWDCELGMYTRPGATVRPHEAELGDAEWAERVLAWQAPVVRRLRVEFERLRARRIRLTAQKDGDELDLAACVRALVDRRTGHAPDDRMYMAVRPARRELSILLLVDVSGSTTERLGAHRIIDLEKLTILLASEAFDALGDRYAIQTFSSKTARNVRIRTLKDFGERNGETVRRRIAALEPEAFTRMGAAVRHASAQLARQGTSHQLLLIVSDGRPNDDDHYKDTFAVEDARQAIAEARQLGIVPFCLTIDRKGASYLPRIFGAAGHVILRQPDQMPLALTRVVRQLLRA</sequence>
<feature type="region of interest" description="Disordered" evidence="1">
    <location>
        <begin position="236"/>
        <end position="270"/>
    </location>
</feature>
<comment type="caution">
    <text evidence="3">The sequence shown here is derived from an EMBL/GenBank/DDBJ whole genome shotgun (WGS) entry which is preliminary data.</text>
</comment>
<evidence type="ECO:0000259" key="2">
    <source>
        <dbReference type="PROSITE" id="PS50234"/>
    </source>
</evidence>
<organism evidence="3 4">
    <name type="scientific">Longimicrobium terrae</name>
    <dbReference type="NCBI Taxonomy" id="1639882"/>
    <lineage>
        <taxon>Bacteria</taxon>
        <taxon>Pseudomonadati</taxon>
        <taxon>Gemmatimonadota</taxon>
        <taxon>Longimicrobiia</taxon>
        <taxon>Longimicrobiales</taxon>
        <taxon>Longimicrobiaceae</taxon>
        <taxon>Longimicrobium</taxon>
    </lineage>
</organism>
<keyword evidence="4" id="KW-1185">Reference proteome</keyword>
<name>A0A841GQZ4_9BACT</name>